<dbReference type="InterPro" id="IPR000847">
    <property type="entry name" value="LysR_HTH_N"/>
</dbReference>
<protein>
    <submittedName>
        <fullName evidence="3">Molybdate transport repressor ModE-like protein</fullName>
    </submittedName>
</protein>
<sequence length="404" mass="43464">MAGADNPRGRCVGGHARSEPRAPQYEAPIQCIGSRVHEVQSQMKQVSIVPVWTIQDAQGQQLPARLIDLLVQVSETGTLQSAARVLGLSYRHAWTLVRQGEALFQAQLMLMERGKGSTLTDLGARIAWADRRIHARLRPVLETLSSELAQELRGALEEAPAALRIHASHGFAIERLLERLAGDGLKIAFSYASSSAAAAALRDGDCDVAGFHIPIGAMEPVALAHYRRWLRGLDLQLVDIAVRRQGLMVRAGNPKELFALADLARPGVRFINRQPGSGTRFLLERLLAAQEVASTAISGFEQGEYTHAAVAAHVASGMADAGFGLEPPARQFKLDFVPIATERYFLLCRADVMATPALQAVLQALRDPAFRQVLAALPGYDPAAAGTVSPLADVYPALASSAPE</sequence>
<organism evidence="3 4">
    <name type="scientific">Pseudorhodoferax soli</name>
    <dbReference type="NCBI Taxonomy" id="545864"/>
    <lineage>
        <taxon>Bacteria</taxon>
        <taxon>Pseudomonadati</taxon>
        <taxon>Pseudomonadota</taxon>
        <taxon>Betaproteobacteria</taxon>
        <taxon>Burkholderiales</taxon>
        <taxon>Comamonadaceae</taxon>
    </lineage>
</organism>
<feature type="domain" description="HTH lysR-type" evidence="1">
    <location>
        <begin position="66"/>
        <end position="123"/>
    </location>
</feature>
<reference evidence="3 4" key="1">
    <citation type="submission" date="2018-07" db="EMBL/GenBank/DDBJ databases">
        <title>Genomic Encyclopedia of Type Strains, Phase IV (KMG-IV): sequencing the most valuable type-strain genomes for metagenomic binning, comparative biology and taxonomic classification.</title>
        <authorList>
            <person name="Goeker M."/>
        </authorList>
    </citation>
    <scope>NUCLEOTIDE SEQUENCE [LARGE SCALE GENOMIC DNA]</scope>
    <source>
        <strain evidence="3 4">DSM 21634</strain>
    </source>
</reference>
<dbReference type="Pfam" id="PF00126">
    <property type="entry name" value="HTH_1"/>
    <property type="match status" value="1"/>
</dbReference>
<dbReference type="Gene3D" id="1.10.10.10">
    <property type="entry name" value="Winged helix-like DNA-binding domain superfamily/Winged helix DNA-binding domain"/>
    <property type="match status" value="1"/>
</dbReference>
<proteinExistence type="predicted"/>
<dbReference type="PANTHER" id="PTHR38431">
    <property type="entry name" value="BLL2305 PROTEIN"/>
    <property type="match status" value="1"/>
</dbReference>
<dbReference type="GO" id="GO:0003700">
    <property type="term" value="F:DNA-binding transcription factor activity"/>
    <property type="evidence" value="ECO:0007669"/>
    <property type="project" value="InterPro"/>
</dbReference>
<dbReference type="Pfam" id="PF12727">
    <property type="entry name" value="PBP_like"/>
    <property type="match status" value="1"/>
</dbReference>
<dbReference type="SUPFAM" id="SSF46785">
    <property type="entry name" value="Winged helix' DNA-binding domain"/>
    <property type="match status" value="1"/>
</dbReference>
<name>A0A368XE32_9BURK</name>
<evidence type="ECO:0000313" key="4">
    <source>
        <dbReference type="Proteomes" id="UP000252884"/>
    </source>
</evidence>
<dbReference type="EMBL" id="QPJK01000014">
    <property type="protein sequence ID" value="RCW64717.1"/>
    <property type="molecule type" value="Genomic_DNA"/>
</dbReference>
<dbReference type="PANTHER" id="PTHR38431:SF1">
    <property type="entry name" value="BLL2305 PROTEIN"/>
    <property type="match status" value="1"/>
</dbReference>
<dbReference type="Gene3D" id="3.40.190.10">
    <property type="entry name" value="Periplasmic binding protein-like II"/>
    <property type="match status" value="1"/>
</dbReference>
<dbReference type="Proteomes" id="UP000252884">
    <property type="component" value="Unassembled WGS sequence"/>
</dbReference>
<dbReference type="AlphaFoldDB" id="A0A368XE32"/>
<dbReference type="InterPro" id="IPR036390">
    <property type="entry name" value="WH_DNA-bd_sf"/>
</dbReference>
<dbReference type="InterPro" id="IPR024370">
    <property type="entry name" value="PBP_domain"/>
</dbReference>
<comment type="caution">
    <text evidence="3">The sequence shown here is derived from an EMBL/GenBank/DDBJ whole genome shotgun (WGS) entry which is preliminary data.</text>
</comment>
<evidence type="ECO:0000313" key="3">
    <source>
        <dbReference type="EMBL" id="RCW64717.1"/>
    </source>
</evidence>
<accession>A0A368XE32</accession>
<evidence type="ECO:0000259" key="2">
    <source>
        <dbReference type="Pfam" id="PF12727"/>
    </source>
</evidence>
<evidence type="ECO:0000259" key="1">
    <source>
        <dbReference type="Pfam" id="PF00126"/>
    </source>
</evidence>
<dbReference type="SUPFAM" id="SSF53850">
    <property type="entry name" value="Periplasmic binding protein-like II"/>
    <property type="match status" value="1"/>
</dbReference>
<dbReference type="InterPro" id="IPR036388">
    <property type="entry name" value="WH-like_DNA-bd_sf"/>
</dbReference>
<feature type="domain" description="PBP" evidence="2">
    <location>
        <begin position="182"/>
        <end position="366"/>
    </location>
</feature>
<keyword evidence="4" id="KW-1185">Reference proteome</keyword>
<gene>
    <name evidence="3" type="ORF">DES41_11429</name>
</gene>